<organism evidence="1 2">
    <name type="scientific">Splendidivirga corallicola</name>
    <dbReference type="NCBI Taxonomy" id="3051826"/>
    <lineage>
        <taxon>Bacteria</taxon>
        <taxon>Pseudomonadati</taxon>
        <taxon>Bacteroidota</taxon>
        <taxon>Cytophagia</taxon>
        <taxon>Cytophagales</taxon>
        <taxon>Splendidivirgaceae</taxon>
        <taxon>Splendidivirga</taxon>
    </lineage>
</organism>
<reference evidence="1" key="1">
    <citation type="submission" date="2023-06" db="EMBL/GenBank/DDBJ databases">
        <title>Genomic of Parafulvivirga corallium.</title>
        <authorList>
            <person name="Wang G."/>
        </authorList>
    </citation>
    <scope>NUCLEOTIDE SEQUENCE</scope>
    <source>
        <strain evidence="1">BMA10</strain>
    </source>
</reference>
<name>A0ABT8KL83_9BACT</name>
<proteinExistence type="predicted"/>
<dbReference type="Proteomes" id="UP001172082">
    <property type="component" value="Unassembled WGS sequence"/>
</dbReference>
<keyword evidence="2" id="KW-1185">Reference proteome</keyword>
<evidence type="ECO:0000313" key="1">
    <source>
        <dbReference type="EMBL" id="MDN5201477.1"/>
    </source>
</evidence>
<gene>
    <name evidence="1" type="ORF">QQ008_08895</name>
</gene>
<accession>A0ABT8KL83</accession>
<sequence>MEIPWIIYGKNVQAKGELDIDIITYVPYHRTFTRVGNSDFRRGRIVRRVLIDEFNSHPTG</sequence>
<comment type="caution">
    <text evidence="1">The sequence shown here is derived from an EMBL/GenBank/DDBJ whole genome shotgun (WGS) entry which is preliminary data.</text>
</comment>
<protein>
    <submittedName>
        <fullName evidence="1">Uncharacterized protein</fullName>
    </submittedName>
</protein>
<dbReference type="RefSeq" id="WP_346751507.1">
    <property type="nucleotide sequence ID" value="NZ_JAUJEA010000003.1"/>
</dbReference>
<dbReference type="EMBL" id="JAUJEA010000003">
    <property type="protein sequence ID" value="MDN5201477.1"/>
    <property type="molecule type" value="Genomic_DNA"/>
</dbReference>
<evidence type="ECO:0000313" key="2">
    <source>
        <dbReference type="Proteomes" id="UP001172082"/>
    </source>
</evidence>